<evidence type="ECO:0000313" key="2">
    <source>
        <dbReference type="Proteomes" id="UP000319040"/>
    </source>
</evidence>
<protein>
    <recommendedName>
        <fullName evidence="3">t-SNARE coiled-coil homology domain-containing protein</fullName>
    </recommendedName>
</protein>
<accession>A0A521BEC5</accession>
<proteinExistence type="predicted"/>
<dbReference type="Proteomes" id="UP000319040">
    <property type="component" value="Unassembled WGS sequence"/>
</dbReference>
<name>A0A521BEC5_SACCC</name>
<reference evidence="1 2" key="1">
    <citation type="submission" date="2017-05" db="EMBL/GenBank/DDBJ databases">
        <authorList>
            <person name="Varghese N."/>
            <person name="Submissions S."/>
        </authorList>
    </citation>
    <scope>NUCLEOTIDE SEQUENCE [LARGE SCALE GENOMIC DNA]</scope>
    <source>
        <strain evidence="1 2">DSM 27040</strain>
    </source>
</reference>
<evidence type="ECO:0008006" key="3">
    <source>
        <dbReference type="Google" id="ProtNLM"/>
    </source>
</evidence>
<keyword evidence="2" id="KW-1185">Reference proteome</keyword>
<sequence length="106" mass="12478">MDKNKLIAETKQRIDEINRKLKEIQDGLNGQHNDPLRTVEESTLKDLHTLRDELQAQYVRLSSSSEKMGQRDYDQMEKNIYNSLQSFNDAFTNAGSIFTRRFKRPE</sequence>
<gene>
    <name evidence="1" type="ORF">SAMN06265379_101901</name>
</gene>
<dbReference type="AlphaFoldDB" id="A0A521BEC5"/>
<dbReference type="EMBL" id="FXTB01000001">
    <property type="protein sequence ID" value="SMO45468.1"/>
    <property type="molecule type" value="Genomic_DNA"/>
</dbReference>
<organism evidence="1 2">
    <name type="scientific">Saccharicrinis carchari</name>
    <dbReference type="NCBI Taxonomy" id="1168039"/>
    <lineage>
        <taxon>Bacteria</taxon>
        <taxon>Pseudomonadati</taxon>
        <taxon>Bacteroidota</taxon>
        <taxon>Bacteroidia</taxon>
        <taxon>Marinilabiliales</taxon>
        <taxon>Marinilabiliaceae</taxon>
        <taxon>Saccharicrinis</taxon>
    </lineage>
</organism>
<dbReference type="RefSeq" id="WP_142532221.1">
    <property type="nucleotide sequence ID" value="NZ_FXTB01000001.1"/>
</dbReference>
<evidence type="ECO:0000313" key="1">
    <source>
        <dbReference type="EMBL" id="SMO45468.1"/>
    </source>
</evidence>